<feature type="transmembrane region" description="Helical" evidence="1">
    <location>
        <begin position="196"/>
        <end position="219"/>
    </location>
</feature>
<feature type="domain" description="DUF5671" evidence="2">
    <location>
        <begin position="200"/>
        <end position="332"/>
    </location>
</feature>
<dbReference type="RefSeq" id="WP_188428672.1">
    <property type="nucleotide sequence ID" value="NZ_BAABKH010000005.1"/>
</dbReference>
<evidence type="ECO:0000313" key="3">
    <source>
        <dbReference type="EMBL" id="GGF45678.1"/>
    </source>
</evidence>
<feature type="domain" description="DUF5671" evidence="2">
    <location>
        <begin position="52"/>
        <end position="179"/>
    </location>
</feature>
<reference evidence="3" key="1">
    <citation type="journal article" date="2014" name="Int. J. Syst. Evol. Microbiol.">
        <title>Complete genome sequence of Corynebacterium casei LMG S-19264T (=DSM 44701T), isolated from a smear-ripened cheese.</title>
        <authorList>
            <consortium name="US DOE Joint Genome Institute (JGI-PGF)"/>
            <person name="Walter F."/>
            <person name="Albersmeier A."/>
            <person name="Kalinowski J."/>
            <person name="Ruckert C."/>
        </authorList>
    </citation>
    <scope>NUCLEOTIDE SEQUENCE</scope>
    <source>
        <strain evidence="3">CGMCC 1.12160</strain>
    </source>
</reference>
<protein>
    <recommendedName>
        <fullName evidence="2">DUF5671 domain-containing protein</fullName>
    </recommendedName>
</protein>
<evidence type="ECO:0000256" key="1">
    <source>
        <dbReference type="SAM" id="Phobius"/>
    </source>
</evidence>
<feature type="transmembrane region" description="Helical" evidence="1">
    <location>
        <begin position="131"/>
        <end position="151"/>
    </location>
</feature>
<dbReference type="EMBL" id="BMEM01000001">
    <property type="protein sequence ID" value="GGF45678.1"/>
    <property type="molecule type" value="Genomic_DNA"/>
</dbReference>
<feature type="transmembrane region" description="Helical" evidence="1">
    <location>
        <begin position="94"/>
        <end position="111"/>
    </location>
</feature>
<name>A0A917BJP3_9MICO</name>
<feature type="transmembrane region" description="Helical" evidence="1">
    <location>
        <begin position="56"/>
        <end position="74"/>
    </location>
</feature>
<feature type="transmembrane region" description="Helical" evidence="1">
    <location>
        <begin position="272"/>
        <end position="296"/>
    </location>
</feature>
<sequence>MIWDVLSVVSALVPLALVAGLVVGGVLLWRRRSGEGGVEHAAPGGAGQSVRRFFQYLLLLGLLVAAAAGVTGLLGRGLDRLDDAPTLVVDDSTLALQLALTIIATPIWLVLARWTHRRAVADPRELSSLGWAAYLTLAGLISLVTAMVGWTRTLWMLAGAEDYRGTSAALATVWTLVWAGHLWWGRRGTPRGHLLARDLLSALVGLATAASGLASLVAATVRLLTGLDGEPIVGGGTTSLLRAAAVLAVGAAAWTVHWLLDLVRGPRTTGWLALVLLAGVGGGLVTALSALSILLYDVLVWFVGDPGASSGGEHFASAPAQIGAVVAGLLVWWYHQAVLGAGWAGERSEVRRVYEYLMAAVGLLAAAGGLVMVLVTLVEAIAAGGDLVVGGGALNALLAALVLLVVGTPVWLWHWRLGQRARRVDPEGELRSVTRRTYLLILFGVMGVAAVVALITLAYLLLQDLLEGTFGLETMRRIRFTLGILVTTSLLSAYHGTVFRSDRQTAAEVLPAREARPLTAERRTLQVVADLPIEAVDELARRTGALVQLRRPAGRSTSPTTSPMAPQDVVGDIVLAASQGPPGDLLVLALDGEVRAIPLAPMHH</sequence>
<keyword evidence="4" id="KW-1185">Reference proteome</keyword>
<comment type="caution">
    <text evidence="3">The sequence shown here is derived from an EMBL/GenBank/DDBJ whole genome shotgun (WGS) entry which is preliminary data.</text>
</comment>
<feature type="domain" description="DUF5671" evidence="2">
    <location>
        <begin position="352"/>
        <end position="488"/>
    </location>
</feature>
<feature type="transmembrane region" description="Helical" evidence="1">
    <location>
        <begin position="356"/>
        <end position="381"/>
    </location>
</feature>
<keyword evidence="1" id="KW-0812">Transmembrane</keyword>
<dbReference type="AlphaFoldDB" id="A0A917BJP3"/>
<feature type="transmembrane region" description="Helical" evidence="1">
    <location>
        <begin position="393"/>
        <end position="413"/>
    </location>
</feature>
<dbReference type="InterPro" id="IPR043728">
    <property type="entry name" value="DUF5671"/>
</dbReference>
<dbReference type="Pfam" id="PF18920">
    <property type="entry name" value="DUF5671"/>
    <property type="match status" value="3"/>
</dbReference>
<feature type="transmembrane region" description="Helical" evidence="1">
    <location>
        <begin position="477"/>
        <end position="494"/>
    </location>
</feature>
<evidence type="ECO:0000259" key="2">
    <source>
        <dbReference type="Pfam" id="PF18920"/>
    </source>
</evidence>
<feature type="transmembrane region" description="Helical" evidence="1">
    <location>
        <begin position="438"/>
        <end position="462"/>
    </location>
</feature>
<feature type="transmembrane region" description="Helical" evidence="1">
    <location>
        <begin position="163"/>
        <end position="184"/>
    </location>
</feature>
<gene>
    <name evidence="3" type="ORF">GCM10011366_11770</name>
</gene>
<organism evidence="3 4">
    <name type="scientific">Ornithinimicrobium tianjinense</name>
    <dbReference type="NCBI Taxonomy" id="1195761"/>
    <lineage>
        <taxon>Bacteria</taxon>
        <taxon>Bacillati</taxon>
        <taxon>Actinomycetota</taxon>
        <taxon>Actinomycetes</taxon>
        <taxon>Micrococcales</taxon>
        <taxon>Ornithinimicrobiaceae</taxon>
        <taxon>Ornithinimicrobium</taxon>
    </lineage>
</organism>
<dbReference type="Proteomes" id="UP000605670">
    <property type="component" value="Unassembled WGS sequence"/>
</dbReference>
<feature type="transmembrane region" description="Helical" evidence="1">
    <location>
        <begin position="316"/>
        <end position="335"/>
    </location>
</feature>
<feature type="transmembrane region" description="Helical" evidence="1">
    <location>
        <begin position="6"/>
        <end position="29"/>
    </location>
</feature>
<reference evidence="3" key="2">
    <citation type="submission" date="2020-09" db="EMBL/GenBank/DDBJ databases">
        <authorList>
            <person name="Sun Q."/>
            <person name="Zhou Y."/>
        </authorList>
    </citation>
    <scope>NUCLEOTIDE SEQUENCE</scope>
    <source>
        <strain evidence="3">CGMCC 1.12160</strain>
    </source>
</reference>
<proteinExistence type="predicted"/>
<feature type="transmembrane region" description="Helical" evidence="1">
    <location>
        <begin position="239"/>
        <end position="260"/>
    </location>
</feature>
<accession>A0A917BJP3</accession>
<keyword evidence="1" id="KW-1133">Transmembrane helix</keyword>
<keyword evidence="1" id="KW-0472">Membrane</keyword>
<evidence type="ECO:0000313" key="4">
    <source>
        <dbReference type="Proteomes" id="UP000605670"/>
    </source>
</evidence>